<dbReference type="RefSeq" id="WP_345638621.1">
    <property type="nucleotide sequence ID" value="NZ_BAABJQ010000045.1"/>
</dbReference>
<accession>A0ABP9SR34</accession>
<proteinExistence type="predicted"/>
<evidence type="ECO:0000256" key="1">
    <source>
        <dbReference type="SAM" id="MobiDB-lite"/>
    </source>
</evidence>
<keyword evidence="3" id="KW-1185">Reference proteome</keyword>
<protein>
    <submittedName>
        <fullName evidence="2">Uncharacterized protein</fullName>
    </submittedName>
</protein>
<sequence length="651" mass="71444">MHPPCRIGTRDITNPDLLHLRRVHSGGYPANMLPSLRLIWATTAGRDTTTLIEVLLAHDWEYLDYQITEEDTSPFDGEHAVAGVGMTLAVSPPGPSVAPEQVLDLLLSPADQPRVDWLYLLDVTAETIAIYQGGLFIATHPLAPESPARQATGPGQRRRAQPPIPPFGGRPGPAVAEPMAHDTPDRRRRAGWEQLLQAARDDGAAAGRALAEWWAQDTIGGRATGDVKTVARRILAGLDDGDPAILDALPPATPPAQDQPSRSDGSGGDGPPLTPRERDDLSDAYLDSAQQAIGDQVAQLCRMVLSPTGDPHDLRHLHPDELRLGSVGVFCGDWTWEPGQDGELHVPVGFVGTLIDTWNGWAVFTCTRQVAEAIVAEQERLRRDRRQDLVGRGVPTGDADQVVDGEWAILTFDGDVIVVDERGVHDDEQAIERIEPDQSGQYVVKGWSWCWQPVHPYDCDRVVGDLPTRDRQQRFVQLTHTPDMRVPHDRLTVGAMPLAPTTDPTRVLELRLDGQPVATIGTNGTDLCLEVFDDPELSVEAWRGYVGGCRYRGAPAEQQRVLRALADEYEFEVLTAGAWAVGAVLLRLLDTDGITMRTYRVMPRPAHPTEHSALRDRLACLPVPDGAEQWVVWTGSGWRWQAHPRHEGGQA</sequence>
<evidence type="ECO:0000313" key="3">
    <source>
        <dbReference type="Proteomes" id="UP001501570"/>
    </source>
</evidence>
<comment type="caution">
    <text evidence="2">The sequence shown here is derived from an EMBL/GenBank/DDBJ whole genome shotgun (WGS) entry which is preliminary data.</text>
</comment>
<reference evidence="3" key="1">
    <citation type="journal article" date="2019" name="Int. J. Syst. Evol. Microbiol.">
        <title>The Global Catalogue of Microorganisms (GCM) 10K type strain sequencing project: providing services to taxonomists for standard genome sequencing and annotation.</title>
        <authorList>
            <consortium name="The Broad Institute Genomics Platform"/>
            <consortium name="The Broad Institute Genome Sequencing Center for Infectious Disease"/>
            <person name="Wu L."/>
            <person name="Ma J."/>
        </authorList>
    </citation>
    <scope>NUCLEOTIDE SEQUENCE [LARGE SCALE GENOMIC DNA]</scope>
    <source>
        <strain evidence="3">JCM 18304</strain>
    </source>
</reference>
<gene>
    <name evidence="2" type="ORF">GCM10023322_79030</name>
</gene>
<evidence type="ECO:0000313" key="2">
    <source>
        <dbReference type="EMBL" id="GAA5200676.1"/>
    </source>
</evidence>
<organism evidence="2 3">
    <name type="scientific">Rugosimonospora acidiphila</name>
    <dbReference type="NCBI Taxonomy" id="556531"/>
    <lineage>
        <taxon>Bacteria</taxon>
        <taxon>Bacillati</taxon>
        <taxon>Actinomycetota</taxon>
        <taxon>Actinomycetes</taxon>
        <taxon>Micromonosporales</taxon>
        <taxon>Micromonosporaceae</taxon>
        <taxon>Rugosimonospora</taxon>
    </lineage>
</organism>
<feature type="region of interest" description="Disordered" evidence="1">
    <location>
        <begin position="242"/>
        <end position="279"/>
    </location>
</feature>
<feature type="region of interest" description="Disordered" evidence="1">
    <location>
        <begin position="145"/>
        <end position="187"/>
    </location>
</feature>
<name>A0ABP9SR34_9ACTN</name>
<dbReference type="Proteomes" id="UP001501570">
    <property type="component" value="Unassembled WGS sequence"/>
</dbReference>
<dbReference type="EMBL" id="BAABJQ010000045">
    <property type="protein sequence ID" value="GAA5200676.1"/>
    <property type="molecule type" value="Genomic_DNA"/>
</dbReference>